<feature type="transmembrane region" description="Helical" evidence="2">
    <location>
        <begin position="28"/>
        <end position="46"/>
    </location>
</feature>
<feature type="compositionally biased region" description="Gly residues" evidence="1">
    <location>
        <begin position="272"/>
        <end position="281"/>
    </location>
</feature>
<gene>
    <name evidence="3" type="ORF">EJ104_09710</name>
</gene>
<dbReference type="EMBL" id="RXPE01000021">
    <property type="protein sequence ID" value="RTR25819.1"/>
    <property type="molecule type" value="Genomic_DNA"/>
</dbReference>
<keyword evidence="2" id="KW-1133">Transmembrane helix</keyword>
<dbReference type="RefSeq" id="WP_126352533.1">
    <property type="nucleotide sequence ID" value="NZ_CP086380.1"/>
</dbReference>
<accession>A0A431VRQ2</accession>
<feature type="compositionally biased region" description="Low complexity" evidence="1">
    <location>
        <begin position="60"/>
        <end position="88"/>
    </location>
</feature>
<evidence type="ECO:0000313" key="3">
    <source>
        <dbReference type="EMBL" id="RTR25819.1"/>
    </source>
</evidence>
<keyword evidence="2" id="KW-0472">Membrane</keyword>
<sequence>MTEPHYTEKDPQSGAPRRGLAMTREMKMLLGALMILMMMGALALYFRSLGGAGSEVVTTTETTQSTVTTTDGTTPAVVTSQSTTQSSSIPPLNQGDAPEGTPAAALGGINPEDPLAAVPNRNPFSPFRTVAADGVPASALSSPATSQPVSADSGETVTFAAPSVDLTPVPTYSAPGYSSSYESSGGTAASSAGGTSGSTTVWEFDAGSDPVVITNTPSGNSSTGSSSGSTASRTGGSSTPSTSGGTSGTGLDTWVFDDPADYPEAVPAGTLGSAGGNGTSGSSGPAPAAPPVAGVTAPALNGSVGANVIAQRPATGGTAAGGLSVPLPTPGVPQLITEFGNDQGVGAPDNGTVLSRTLNRQNVRFTGAVLGPTDTAIFRSATGFLVLAEGDRLPDTEITVRDITTGSVTLALGQESLRLELQPIQSQATIPGE</sequence>
<evidence type="ECO:0000256" key="1">
    <source>
        <dbReference type="SAM" id="MobiDB-lite"/>
    </source>
</evidence>
<reference evidence="3 4" key="1">
    <citation type="submission" date="2018-12" db="EMBL/GenBank/DDBJ databases">
        <title>Deinococcus radiophilus ATCC 27603 genome sequencing and assembly.</title>
        <authorList>
            <person name="Maclea K.S."/>
            <person name="Maynard C.R."/>
        </authorList>
    </citation>
    <scope>NUCLEOTIDE SEQUENCE [LARGE SCALE GENOMIC DNA]</scope>
    <source>
        <strain evidence="3 4">ATCC 27603</strain>
    </source>
</reference>
<dbReference type="AlphaFoldDB" id="A0A431VRQ2"/>
<name>A0A431VRQ2_9DEIO</name>
<protein>
    <submittedName>
        <fullName evidence="3">Uncharacterized protein</fullName>
    </submittedName>
</protein>
<evidence type="ECO:0000256" key="2">
    <source>
        <dbReference type="SAM" id="Phobius"/>
    </source>
</evidence>
<comment type="caution">
    <text evidence="3">The sequence shown here is derived from an EMBL/GenBank/DDBJ whole genome shotgun (WGS) entry which is preliminary data.</text>
</comment>
<feature type="region of interest" description="Disordered" evidence="1">
    <location>
        <begin position="60"/>
        <end position="121"/>
    </location>
</feature>
<feature type="region of interest" description="Disordered" evidence="1">
    <location>
        <begin position="176"/>
        <end position="290"/>
    </location>
</feature>
<dbReference type="OrthoDB" id="72093at2"/>
<dbReference type="Proteomes" id="UP000277766">
    <property type="component" value="Unassembled WGS sequence"/>
</dbReference>
<feature type="compositionally biased region" description="Low complexity" evidence="1">
    <location>
        <begin position="214"/>
        <end position="244"/>
    </location>
</feature>
<organism evidence="3 4">
    <name type="scientific">Deinococcus radiophilus</name>
    <dbReference type="NCBI Taxonomy" id="32062"/>
    <lineage>
        <taxon>Bacteria</taxon>
        <taxon>Thermotogati</taxon>
        <taxon>Deinococcota</taxon>
        <taxon>Deinococci</taxon>
        <taxon>Deinococcales</taxon>
        <taxon>Deinococcaceae</taxon>
        <taxon>Deinococcus</taxon>
    </lineage>
</organism>
<proteinExistence type="predicted"/>
<keyword evidence="4" id="KW-1185">Reference proteome</keyword>
<feature type="compositionally biased region" description="Low complexity" evidence="1">
    <location>
        <begin position="176"/>
        <end position="200"/>
    </location>
</feature>
<evidence type="ECO:0000313" key="4">
    <source>
        <dbReference type="Proteomes" id="UP000277766"/>
    </source>
</evidence>
<keyword evidence="2" id="KW-0812">Transmembrane</keyword>